<dbReference type="STRING" id="1121322.SAMN02745136_03446"/>
<accession>A0A1M6VPL9</accession>
<name>A0A1M6VPL9_9FIRM</name>
<dbReference type="Proteomes" id="UP000184386">
    <property type="component" value="Unassembled WGS sequence"/>
</dbReference>
<dbReference type="EMBL" id="FRAC01000018">
    <property type="protein sequence ID" value="SHK83291.1"/>
    <property type="molecule type" value="Genomic_DNA"/>
</dbReference>
<proteinExistence type="predicted"/>
<keyword evidence="2" id="KW-1185">Reference proteome</keyword>
<dbReference type="RefSeq" id="WP_073278091.1">
    <property type="nucleotide sequence ID" value="NZ_FRAC01000018.1"/>
</dbReference>
<evidence type="ECO:0000313" key="2">
    <source>
        <dbReference type="Proteomes" id="UP000184386"/>
    </source>
</evidence>
<protein>
    <submittedName>
        <fullName evidence="1">Uncharacterized protein</fullName>
    </submittedName>
</protein>
<sequence length="93" mass="10648">MKKDIVLEELFSTRINHALELSLTMDENYNKVVKKEENLLNKLAKIKLSNKQRLAVDKAFSANNACSAEYGRIAYQQGFQDALKLMAELLKLM</sequence>
<organism evidence="1 2">
    <name type="scientific">Anaerocolumna jejuensis DSM 15929</name>
    <dbReference type="NCBI Taxonomy" id="1121322"/>
    <lineage>
        <taxon>Bacteria</taxon>
        <taxon>Bacillati</taxon>
        <taxon>Bacillota</taxon>
        <taxon>Clostridia</taxon>
        <taxon>Lachnospirales</taxon>
        <taxon>Lachnospiraceae</taxon>
        <taxon>Anaerocolumna</taxon>
    </lineage>
</organism>
<reference evidence="1 2" key="1">
    <citation type="submission" date="2016-11" db="EMBL/GenBank/DDBJ databases">
        <authorList>
            <person name="Jaros S."/>
            <person name="Januszkiewicz K."/>
            <person name="Wedrychowicz H."/>
        </authorList>
    </citation>
    <scope>NUCLEOTIDE SEQUENCE [LARGE SCALE GENOMIC DNA]</scope>
    <source>
        <strain evidence="1 2">DSM 15929</strain>
    </source>
</reference>
<dbReference type="OrthoDB" id="2047509at2"/>
<gene>
    <name evidence="1" type="ORF">SAMN02745136_03446</name>
</gene>
<evidence type="ECO:0000313" key="1">
    <source>
        <dbReference type="EMBL" id="SHK83291.1"/>
    </source>
</evidence>
<dbReference type="AlphaFoldDB" id="A0A1M6VPL9"/>